<feature type="transmembrane region" description="Helical" evidence="24">
    <location>
        <begin position="1515"/>
        <end position="1535"/>
    </location>
</feature>
<dbReference type="GO" id="GO:0045211">
    <property type="term" value="C:postsynaptic membrane"/>
    <property type="evidence" value="ECO:0007669"/>
    <property type="project" value="UniProtKB-SubCell"/>
</dbReference>
<dbReference type="GO" id="GO:0005230">
    <property type="term" value="F:extracellular ligand-gated monoatomic ion channel activity"/>
    <property type="evidence" value="ECO:0007669"/>
    <property type="project" value="InterPro"/>
</dbReference>
<dbReference type="Pfam" id="PF10541">
    <property type="entry name" value="KASH"/>
    <property type="match status" value="1"/>
</dbReference>
<feature type="domain" description="KASH" evidence="25">
    <location>
        <begin position="1506"/>
        <end position="1564"/>
    </location>
</feature>
<dbReference type="SMART" id="SM00150">
    <property type="entry name" value="SPEC"/>
    <property type="match status" value="3"/>
</dbReference>
<evidence type="ECO:0000256" key="10">
    <source>
        <dbReference type="ARBA" id="ARBA00023136"/>
    </source>
</evidence>
<dbReference type="GO" id="GO:0005640">
    <property type="term" value="C:nuclear outer membrane"/>
    <property type="evidence" value="ECO:0007669"/>
    <property type="project" value="UniProtKB-SubCell"/>
</dbReference>
<dbReference type="GO" id="GO:0007097">
    <property type="term" value="P:nuclear migration"/>
    <property type="evidence" value="ECO:0007669"/>
    <property type="project" value="TreeGrafter"/>
</dbReference>
<dbReference type="CDD" id="cd19059">
    <property type="entry name" value="LGIC_TM_GABAAR_rho"/>
    <property type="match status" value="1"/>
</dbReference>
<evidence type="ECO:0000256" key="2">
    <source>
        <dbReference type="ARBA" id="ARBA00022448"/>
    </source>
</evidence>
<dbReference type="Gene3D" id="2.70.170.10">
    <property type="entry name" value="Neurotransmitter-gated ion-channel ligand-binding domain"/>
    <property type="match status" value="1"/>
</dbReference>
<dbReference type="InterPro" id="IPR057932">
    <property type="entry name" value="Spectrin_SYNE1_3"/>
</dbReference>
<evidence type="ECO:0000256" key="9">
    <source>
        <dbReference type="ARBA" id="ARBA00023065"/>
    </source>
</evidence>
<keyword evidence="7 24" id="KW-1133">Transmembrane helix</keyword>
<keyword evidence="8" id="KW-0770">Synapse</keyword>
<evidence type="ECO:0000256" key="11">
    <source>
        <dbReference type="ARBA" id="ARBA00023157"/>
    </source>
</evidence>
<dbReference type="CDD" id="cd00176">
    <property type="entry name" value="SPEC"/>
    <property type="match status" value="1"/>
</dbReference>
<evidence type="ECO:0000256" key="5">
    <source>
        <dbReference type="ARBA" id="ARBA00022729"/>
    </source>
</evidence>
<evidence type="ECO:0000256" key="4">
    <source>
        <dbReference type="ARBA" id="ARBA00022692"/>
    </source>
</evidence>
<dbReference type="InterPro" id="IPR006029">
    <property type="entry name" value="Neurotrans-gated_channel_TM"/>
</dbReference>
<reference evidence="26 27" key="1">
    <citation type="submission" date="2019-01" db="EMBL/GenBank/DDBJ databases">
        <title>Genome Assembly of Collichthys lucidus.</title>
        <authorList>
            <person name="Cai M."/>
            <person name="Xiao S."/>
        </authorList>
    </citation>
    <scope>NUCLEOTIDE SEQUENCE [LARGE SCALE GENOMIC DNA]</scope>
    <source>
        <strain evidence="26">JT15FE1705JMU</strain>
        <tissue evidence="26">Muscle</tissue>
    </source>
</reference>
<sequence length="1564" mass="177161">MIRSDWTVECVADAYTDEDLMLYWKSGDESLSTDDRISLSQFLIQKFHTTSRLAFYSSTGWYNRLYINFTLRRHIFFFLLQTYFPATLMVMLSWVSFWIDRRAVPARVSLGITTVLTMSTIITGVNASMPRVSYIKAVDIYLWVSFVFVFLSVLEYAAVNYLSTVQDRRERKMRERARSQSLPCTCGISQTRTMTMLDGTYSEADTNSLAGYTEEPMVPDEEQEELHEVPEKPEHMVVHLSPHQLSTHVEKLFVLITTVAEMNISLIVLSLLLLFNPSLMTKLTVEEGATRETRRENSSPKKKRNTPSASFSTTASDIYGLRKHIASTVLENSGPALAMTQQEQQEFTESVEVALSWMQAIQERLRANDNTQGPRDALEARLKETEKIHLSEHEGRVKMEVALVAAEVLLQSGDEELRNHTHAKLKDLKSQWEETCTYIIHCHSRIEWVWLHWSEYLKAYEEFELWLTRQQRSLDVRVELQLGVKEKLWQVDQQRVAVSDVHNQATLLERLLDEAAALHNRTQDPSVEPQAQERLQEAYNDVRDRAEERLSLLQKMAEEHQTYQGSVQRFQSWLLSKTKELTDLMEKEDTAENKLKALQALDDSVAAEEKTLQHIEGRAEAVRANTSPAGAEMVVEEAEELRLGWLRLRQGLCEAEDGLRSSLDSHSQYMARCQRLGEDINRLRVLMQGLDQELEGSRQAGDRADCTEEQILGQWKKYTTMVYRLSHDTQQKPNLTALSVKLLYHFSGSTECLREGVRNALAGEESQVELLKAQLKELFRFSGDSRHLSDDVLAIVKEHQSVKCRATRLCSESESGLRSILQDPLLVYAQWSHMVSQVLEASAEVTDFSHIAMLVQNIEHLLKDSVQLQERLSLLQVKGDLLDSVFGPEKSDGLQDELNAAIRNRELLHNQLLQRKSRLQGLISRTKDFGDAYELIRSKLSTLRDRLMTAGGPQPDILAKKSQSDQFRHVLSELKVLLCSSLLHAVTLSLSVCGQVIQKDLEECEAHIIALETLVSSSQSYRTQFERLYAEWRQLHKDVRRALGEFPEKELQLQQMEVQAQGVLEKTSEEGQVHILRDIKRLQESWFALYNMSLNLHRLLNSSTEQTESDLWRVGGVSVDNMSLTSELSLGLGDSQVRAGSSRSQRGQQQDKLAEGYGALARSGPGRGGSLEGEAEEEMMMGQARWIQGQGEGHLILTGQNNEHLSTSRTNQDSGRSFIGDEVDSAWSIRRRAGQKVSKDSTADGSPDSDTPTRGDSSILTTDRGATAFTTKEGRMSSGQGSMEAGEGLSPGGGAFMVFRRDTAKQQTTPTQHTLSGKMGRASGPSIIPHKLEVHEKYCFSLVYIWAKYLHSKRAQNDWQLVDGVCVGADELSVVLQRGTGQYTSRRREFEAWLSRQNEILSGILSTRGATLSAKELKIRHDTLKALRAEVAWGQEQFQLLLQESQSSEAGAGPAEDQSLEELRYRWMLYKSKMKDVGDVRARTSAKRVKAKQEEEDVTEKVQKRPGLLQRVCRLALPLWLLLLALLLLAFLLPLMDEGNSCSLSNNFARSFKIMLRYDGPPPT</sequence>
<keyword evidence="12" id="KW-0869">Chloride channel</keyword>
<keyword evidence="16" id="KW-0628">Postsynaptic cell membrane</keyword>
<dbReference type="FunFam" id="1.20.58.390:FF:000005">
    <property type="entry name" value="Putative gamma-aminobutyric acid receptor subunit rho-2-like"/>
    <property type="match status" value="1"/>
</dbReference>
<dbReference type="PROSITE" id="PS51049">
    <property type="entry name" value="KASH"/>
    <property type="match status" value="1"/>
</dbReference>
<feature type="coiled-coil region" evidence="22">
    <location>
        <begin position="543"/>
        <end position="601"/>
    </location>
</feature>
<dbReference type="GO" id="GO:0034993">
    <property type="term" value="C:meiotic nuclear membrane microtubule tethering complex"/>
    <property type="evidence" value="ECO:0007669"/>
    <property type="project" value="TreeGrafter"/>
</dbReference>
<keyword evidence="15" id="KW-0539">Nucleus</keyword>
<keyword evidence="2" id="KW-0813">Transport</keyword>
<keyword evidence="3" id="KW-1003">Cell membrane</keyword>
<evidence type="ECO:0000256" key="13">
    <source>
        <dbReference type="ARBA" id="ARBA00023180"/>
    </source>
</evidence>
<dbReference type="InterPro" id="IPR012315">
    <property type="entry name" value="KASH"/>
</dbReference>
<evidence type="ECO:0000313" key="26">
    <source>
        <dbReference type="EMBL" id="TKS86205.1"/>
    </source>
</evidence>
<dbReference type="SMART" id="SM01249">
    <property type="entry name" value="KASH"/>
    <property type="match status" value="1"/>
</dbReference>
<keyword evidence="13" id="KW-0325">Glycoprotein</keyword>
<dbReference type="PANTHER" id="PTHR47535:SF9">
    <property type="entry name" value="CALPONIN-HOMOLOGY (CH) DOMAIN-CONTAINING PROTEIN"/>
    <property type="match status" value="1"/>
</dbReference>
<feature type="region of interest" description="Disordered" evidence="23">
    <location>
        <begin position="286"/>
        <end position="313"/>
    </location>
</feature>
<feature type="compositionally biased region" description="Polar residues" evidence="23">
    <location>
        <begin position="1248"/>
        <end position="1261"/>
    </location>
</feature>
<comment type="subcellular location">
    <subcellularLocation>
        <location evidence="20">Nucleus outer membrane</location>
        <topology evidence="20">Single-pass type IV membrane protein</topology>
    </subcellularLocation>
    <subcellularLocation>
        <location evidence="19">Postsynaptic cell membrane</location>
        <topology evidence="19">Multi-pass membrane protein</topology>
    </subcellularLocation>
</comment>
<dbReference type="InterPro" id="IPR038050">
    <property type="entry name" value="Neuro_actylchol_rec"/>
</dbReference>
<name>A0A4U5VGS7_COLLU</name>
<dbReference type="InterPro" id="IPR006028">
    <property type="entry name" value="GABAA/Glycine_rcpt"/>
</dbReference>
<dbReference type="Pfam" id="PF25803">
    <property type="entry name" value="Spectrin_SYNE1_2"/>
    <property type="match status" value="1"/>
</dbReference>
<dbReference type="SUPFAM" id="SSF46966">
    <property type="entry name" value="Spectrin repeat"/>
    <property type="match status" value="3"/>
</dbReference>
<keyword evidence="5" id="KW-0732">Signal</keyword>
<keyword evidence="22" id="KW-0175">Coiled coil</keyword>
<feature type="compositionally biased region" description="Basic and acidic residues" evidence="23">
    <location>
        <begin position="286"/>
        <end position="299"/>
    </location>
</feature>
<evidence type="ECO:0000256" key="1">
    <source>
        <dbReference type="ARBA" id="ARBA00008619"/>
    </source>
</evidence>
<evidence type="ECO:0000256" key="14">
    <source>
        <dbReference type="ARBA" id="ARBA00023214"/>
    </source>
</evidence>
<accession>A0A4U5VGS7</accession>
<gene>
    <name evidence="26" type="ORF">D9C73_020322</name>
</gene>
<evidence type="ECO:0000256" key="21">
    <source>
        <dbReference type="PROSITE-ProRule" id="PRU00385"/>
    </source>
</evidence>
<dbReference type="InterPro" id="IPR052403">
    <property type="entry name" value="LINC-complex_assoc"/>
</dbReference>
<dbReference type="GO" id="GO:0005737">
    <property type="term" value="C:cytoplasm"/>
    <property type="evidence" value="ECO:0007669"/>
    <property type="project" value="TreeGrafter"/>
</dbReference>
<dbReference type="InterPro" id="IPR018159">
    <property type="entry name" value="Spectrin/alpha-actinin"/>
</dbReference>
<feature type="region of interest" description="Disordered" evidence="23">
    <location>
        <begin position="1157"/>
        <end position="1180"/>
    </location>
</feature>
<evidence type="ECO:0000256" key="24">
    <source>
        <dbReference type="SAM" id="Phobius"/>
    </source>
</evidence>
<dbReference type="GO" id="GO:0005254">
    <property type="term" value="F:chloride channel activity"/>
    <property type="evidence" value="ECO:0007669"/>
    <property type="project" value="UniProtKB-KW"/>
</dbReference>
<evidence type="ECO:0000256" key="18">
    <source>
        <dbReference type="ARBA" id="ARBA00024167"/>
    </source>
</evidence>
<evidence type="ECO:0000256" key="20">
    <source>
        <dbReference type="ARBA" id="ARBA00046312"/>
    </source>
</evidence>
<keyword evidence="14" id="KW-0868">Chloride</keyword>
<keyword evidence="27" id="KW-1185">Reference proteome</keyword>
<dbReference type="GO" id="GO:0034707">
    <property type="term" value="C:chloride channel complex"/>
    <property type="evidence" value="ECO:0007669"/>
    <property type="project" value="UniProtKB-KW"/>
</dbReference>
<dbReference type="PRINTS" id="PR00253">
    <property type="entry name" value="GABAARECEPTR"/>
</dbReference>
<feature type="compositionally biased region" description="Low complexity" evidence="23">
    <location>
        <begin position="1135"/>
        <end position="1150"/>
    </location>
</feature>
<comment type="catalytic activity">
    <reaction evidence="18">
        <text>chloride(in) = chloride(out)</text>
        <dbReference type="Rhea" id="RHEA:29823"/>
        <dbReference type="ChEBI" id="CHEBI:17996"/>
    </reaction>
</comment>
<keyword evidence="17" id="KW-0407">Ion channel</keyword>
<feature type="topological domain" description="Perinuclear space" evidence="21">
    <location>
        <begin position="1536"/>
        <end position="1564"/>
    </location>
</feature>
<evidence type="ECO:0000256" key="16">
    <source>
        <dbReference type="ARBA" id="ARBA00023257"/>
    </source>
</evidence>
<feature type="transmembrane region" description="Helical" evidence="24">
    <location>
        <begin position="140"/>
        <end position="163"/>
    </location>
</feature>
<evidence type="ECO:0000259" key="25">
    <source>
        <dbReference type="PROSITE" id="PS51049"/>
    </source>
</evidence>
<evidence type="ECO:0000256" key="22">
    <source>
        <dbReference type="SAM" id="Coils"/>
    </source>
</evidence>
<dbReference type="InterPro" id="IPR057933">
    <property type="entry name" value="SYNE3_dom"/>
</dbReference>
<dbReference type="GO" id="GO:0051015">
    <property type="term" value="F:actin filament binding"/>
    <property type="evidence" value="ECO:0007669"/>
    <property type="project" value="TreeGrafter"/>
</dbReference>
<feature type="region of interest" description="Disordered" evidence="23">
    <location>
        <begin position="1230"/>
        <end position="1288"/>
    </location>
</feature>
<evidence type="ECO:0000256" key="19">
    <source>
        <dbReference type="ARBA" id="ARBA00034104"/>
    </source>
</evidence>
<keyword evidence="4 21" id="KW-0812">Transmembrane</keyword>
<dbReference type="SUPFAM" id="SSF90112">
    <property type="entry name" value="Neurotransmitter-gated ion-channel transmembrane pore"/>
    <property type="match status" value="1"/>
</dbReference>
<dbReference type="EMBL" id="CM014095">
    <property type="protein sequence ID" value="TKS86205.1"/>
    <property type="molecule type" value="Genomic_DNA"/>
</dbReference>
<dbReference type="InterPro" id="IPR036734">
    <property type="entry name" value="Neur_chan_lig-bd_sf"/>
</dbReference>
<feature type="transmembrane region" description="Helical" evidence="24">
    <location>
        <begin position="252"/>
        <end position="275"/>
    </location>
</feature>
<dbReference type="PANTHER" id="PTHR47535">
    <property type="entry name" value="MUSCLE-SPECIFIC PROTEIN 300 KDA, ISOFORM G"/>
    <property type="match status" value="1"/>
</dbReference>
<dbReference type="STRING" id="240159.A0A4U5VGS7"/>
<feature type="region of interest" description="Disordered" evidence="23">
    <location>
        <begin position="1133"/>
        <end position="1152"/>
    </location>
</feature>
<dbReference type="Pfam" id="PF25804">
    <property type="entry name" value="SYNE3"/>
    <property type="match status" value="1"/>
</dbReference>
<evidence type="ECO:0000256" key="7">
    <source>
        <dbReference type="ARBA" id="ARBA00022989"/>
    </source>
</evidence>
<feature type="coiled-coil region" evidence="22">
    <location>
        <begin position="851"/>
        <end position="911"/>
    </location>
</feature>
<dbReference type="Pfam" id="PF02932">
    <property type="entry name" value="Neur_chan_memb"/>
    <property type="match status" value="1"/>
</dbReference>
<keyword evidence="11" id="KW-1015">Disulfide bond</keyword>
<feature type="transmembrane region" description="Helical" evidence="24">
    <location>
        <begin position="75"/>
        <end position="96"/>
    </location>
</feature>
<feature type="topological domain" description="Cytoplasmic" evidence="21">
    <location>
        <begin position="1"/>
        <end position="1514"/>
    </location>
</feature>
<dbReference type="Gene3D" id="1.20.58.390">
    <property type="entry name" value="Neurotransmitter-gated ion-channel transmembrane domain"/>
    <property type="match status" value="1"/>
</dbReference>
<dbReference type="Gene3D" id="1.20.58.60">
    <property type="match status" value="2"/>
</dbReference>
<evidence type="ECO:0000256" key="3">
    <source>
        <dbReference type="ARBA" id="ARBA00022475"/>
    </source>
</evidence>
<organism evidence="26 27">
    <name type="scientific">Collichthys lucidus</name>
    <name type="common">Big head croaker</name>
    <name type="synonym">Sciaena lucida</name>
    <dbReference type="NCBI Taxonomy" id="240159"/>
    <lineage>
        <taxon>Eukaryota</taxon>
        <taxon>Metazoa</taxon>
        <taxon>Chordata</taxon>
        <taxon>Craniata</taxon>
        <taxon>Vertebrata</taxon>
        <taxon>Euteleostomi</taxon>
        <taxon>Actinopterygii</taxon>
        <taxon>Neopterygii</taxon>
        <taxon>Teleostei</taxon>
        <taxon>Neoteleostei</taxon>
        <taxon>Acanthomorphata</taxon>
        <taxon>Eupercaria</taxon>
        <taxon>Sciaenidae</taxon>
        <taxon>Collichthys</taxon>
    </lineage>
</organism>
<evidence type="ECO:0000313" key="27">
    <source>
        <dbReference type="Proteomes" id="UP000298787"/>
    </source>
</evidence>
<evidence type="ECO:0000256" key="23">
    <source>
        <dbReference type="SAM" id="MobiDB-lite"/>
    </source>
</evidence>
<evidence type="ECO:0000256" key="15">
    <source>
        <dbReference type="ARBA" id="ARBA00023242"/>
    </source>
</evidence>
<evidence type="ECO:0000256" key="6">
    <source>
        <dbReference type="ARBA" id="ARBA00022737"/>
    </source>
</evidence>
<proteinExistence type="inferred from homology"/>
<keyword evidence="6" id="KW-0677">Repeat</keyword>
<dbReference type="Proteomes" id="UP000298787">
    <property type="component" value="Chromosome 18"/>
</dbReference>
<keyword evidence="10 21" id="KW-0472">Membrane</keyword>
<evidence type="ECO:0000256" key="8">
    <source>
        <dbReference type="ARBA" id="ARBA00023018"/>
    </source>
</evidence>
<dbReference type="GO" id="GO:0004888">
    <property type="term" value="F:transmembrane signaling receptor activity"/>
    <property type="evidence" value="ECO:0007669"/>
    <property type="project" value="InterPro"/>
</dbReference>
<comment type="similarity">
    <text evidence="1">Belongs to the nesprin family.</text>
</comment>
<feature type="transmembrane region" description="Helical" evidence="24">
    <location>
        <begin position="108"/>
        <end position="128"/>
    </location>
</feature>
<dbReference type="InterPro" id="IPR036719">
    <property type="entry name" value="Neuro-gated_channel_TM_sf"/>
</dbReference>
<keyword evidence="9" id="KW-0406">Ion transport</keyword>
<evidence type="ECO:0000256" key="12">
    <source>
        <dbReference type="ARBA" id="ARBA00023173"/>
    </source>
</evidence>
<protein>
    <submittedName>
        <fullName evidence="26">Nesprin-3 KASH domain-containing protein 3</fullName>
    </submittedName>
</protein>
<evidence type="ECO:0000256" key="17">
    <source>
        <dbReference type="ARBA" id="ARBA00023303"/>
    </source>
</evidence>